<dbReference type="Proteomes" id="UP001387447">
    <property type="component" value="Unassembled WGS sequence"/>
</dbReference>
<dbReference type="InterPro" id="IPR036291">
    <property type="entry name" value="NAD(P)-bd_dom_sf"/>
</dbReference>
<evidence type="ECO:0000313" key="4">
    <source>
        <dbReference type="EMBL" id="MEK9510956.1"/>
    </source>
</evidence>
<name>A0ABU9EGX5_LIMFS</name>
<accession>A0ABU9EGX5</accession>
<comment type="similarity">
    <text evidence="1">Belongs to the Gfo/Idh/MocA family.</text>
</comment>
<organism evidence="4 5">
    <name type="scientific">Limnospira fusiformis PMC 851.14</name>
    <dbReference type="NCBI Taxonomy" id="2219512"/>
    <lineage>
        <taxon>Bacteria</taxon>
        <taxon>Bacillati</taxon>
        <taxon>Cyanobacteriota</taxon>
        <taxon>Cyanophyceae</taxon>
        <taxon>Oscillatoriophycideae</taxon>
        <taxon>Oscillatoriales</taxon>
        <taxon>Sirenicapillariaceae</taxon>
        <taxon>Limnospira</taxon>
    </lineage>
</organism>
<dbReference type="Pfam" id="PF01408">
    <property type="entry name" value="GFO_IDH_MocA"/>
    <property type="match status" value="1"/>
</dbReference>
<evidence type="ECO:0000313" key="5">
    <source>
        <dbReference type="Proteomes" id="UP001387447"/>
    </source>
</evidence>
<proteinExistence type="inferred from homology"/>
<comment type="caution">
    <text evidence="4">The sequence shown here is derived from an EMBL/GenBank/DDBJ whole genome shotgun (WGS) entry which is preliminary data.</text>
</comment>
<evidence type="ECO:0000256" key="2">
    <source>
        <dbReference type="ARBA" id="ARBA00023002"/>
    </source>
</evidence>
<protein>
    <submittedName>
        <fullName evidence="4">Gfo/Idh/MocA family oxidoreductase</fullName>
    </submittedName>
</protein>
<dbReference type="Gene3D" id="3.40.50.720">
    <property type="entry name" value="NAD(P)-binding Rossmann-like Domain"/>
    <property type="match status" value="1"/>
</dbReference>
<dbReference type="InterPro" id="IPR000683">
    <property type="entry name" value="Gfo/Idh/MocA-like_OxRdtase_N"/>
</dbReference>
<dbReference type="PANTHER" id="PTHR43708:SF5">
    <property type="entry name" value="CONSERVED EXPRESSED OXIDOREDUCTASE (EUROFUNG)-RELATED"/>
    <property type="match status" value="1"/>
</dbReference>
<sequence length="362" mass="40881">MMKLIVMDKDNQQPKLKAAVIGTGLISKEHLSFLSNSERAHLVGVCDISQAAANYAVQRFGAEAAYTDYHQMLEQAKPDVVHILTPPQIHKKMSMDCLSAGAHVICEKPITPTYDEFKELWDFAQKCDRHLIENQNYRFNQPILALQKLVEDGTLGTIGEVEVRMALDIRSGGRYADENLPSPVHKLPGGVIHDFITHLCYLALLFMPTFDYVKAGWNNHGGGNLFKYDDLDALIFSGHQHTRIRFSAYTQPDCFSVTVRGSLGYAEVDLFQPFVRCVVPRAVGKQFSPLANQFANGWTFMNASFTNFRRKLLQKTPYEGLHSLLEQTYQALQEDKPLPISFEDMDKTSRLVNALIAEENHL</sequence>
<dbReference type="PANTHER" id="PTHR43708">
    <property type="entry name" value="CONSERVED EXPRESSED OXIDOREDUCTASE (EUROFUNG)"/>
    <property type="match status" value="1"/>
</dbReference>
<dbReference type="EMBL" id="JBBWYZ010000003">
    <property type="protein sequence ID" value="MEK9510956.1"/>
    <property type="molecule type" value="Genomic_DNA"/>
</dbReference>
<dbReference type="InterPro" id="IPR051317">
    <property type="entry name" value="Gfo/Idh/MocA_oxidoreduct"/>
</dbReference>
<keyword evidence="2" id="KW-0560">Oxidoreductase</keyword>
<evidence type="ECO:0000256" key="1">
    <source>
        <dbReference type="ARBA" id="ARBA00010928"/>
    </source>
</evidence>
<dbReference type="SUPFAM" id="SSF55347">
    <property type="entry name" value="Glyceraldehyde-3-phosphate dehydrogenase-like, C-terminal domain"/>
    <property type="match status" value="1"/>
</dbReference>
<gene>
    <name evidence="4" type="ORF">AAEJ74_04445</name>
</gene>
<reference evidence="4 5" key="1">
    <citation type="journal article" date="2024" name="Front. Microbiol.">
        <title>Transcriptomic insights into the dominance of two phototrophs throughout the water column of a tropical hypersaline-alkaline crater lake (Dziani Dzaha, Mayotte).</title>
        <authorList>
            <person name="Duperron S."/>
            <person name="Halary S."/>
            <person name="Bouly J.-P."/>
            <person name="Roussel T."/>
            <person name="Hugoni M."/>
            <person name="Bruto M."/>
            <person name="Oger P."/>
            <person name="Duval C."/>
            <person name="Woo A."/>
            <person name="Jezequiel D."/>
            <person name="Ader M."/>
            <person name="Leboulanger C."/>
            <person name="Agogue H."/>
            <person name="Grossi V."/>
            <person name="Trousselier M."/>
            <person name="Bernard C."/>
        </authorList>
    </citation>
    <scope>NUCLEOTIDE SEQUENCE [LARGE SCALE GENOMIC DNA]</scope>
    <source>
        <strain evidence="4 5">PMC 851.14</strain>
    </source>
</reference>
<dbReference type="RefSeq" id="WP_006620607.1">
    <property type="nucleotide sequence ID" value="NZ_JBBWYZ010000003.1"/>
</dbReference>
<feature type="domain" description="Gfo/Idh/MocA-like oxidoreductase N-terminal" evidence="3">
    <location>
        <begin position="17"/>
        <end position="131"/>
    </location>
</feature>
<keyword evidence="5" id="KW-1185">Reference proteome</keyword>
<evidence type="ECO:0000259" key="3">
    <source>
        <dbReference type="Pfam" id="PF01408"/>
    </source>
</evidence>
<dbReference type="Gene3D" id="3.30.360.10">
    <property type="entry name" value="Dihydrodipicolinate Reductase, domain 2"/>
    <property type="match status" value="1"/>
</dbReference>
<dbReference type="SUPFAM" id="SSF51735">
    <property type="entry name" value="NAD(P)-binding Rossmann-fold domains"/>
    <property type="match status" value="1"/>
</dbReference>